<accession>A0A1H6XDC3</accession>
<dbReference type="Gene3D" id="2.60.120.10">
    <property type="entry name" value="Jelly Rolls"/>
    <property type="match status" value="1"/>
</dbReference>
<dbReference type="Gene3D" id="1.10.10.60">
    <property type="entry name" value="Homeodomain-like"/>
    <property type="match status" value="2"/>
</dbReference>
<dbReference type="SUPFAM" id="SSF51215">
    <property type="entry name" value="Regulatory protein AraC"/>
    <property type="match status" value="1"/>
</dbReference>
<dbReference type="PANTHER" id="PTHR43280">
    <property type="entry name" value="ARAC-FAMILY TRANSCRIPTIONAL REGULATOR"/>
    <property type="match status" value="1"/>
</dbReference>
<dbReference type="InterPro" id="IPR009057">
    <property type="entry name" value="Homeodomain-like_sf"/>
</dbReference>
<dbReference type="EMBL" id="FNYK01000078">
    <property type="protein sequence ID" value="SEJ22545.1"/>
    <property type="molecule type" value="Genomic_DNA"/>
</dbReference>
<dbReference type="InterPro" id="IPR014710">
    <property type="entry name" value="RmlC-like_jellyroll"/>
</dbReference>
<evidence type="ECO:0000256" key="1">
    <source>
        <dbReference type="ARBA" id="ARBA00023015"/>
    </source>
</evidence>
<keyword evidence="6" id="KW-1185">Reference proteome</keyword>
<name>A0A1H6XDC3_9FIRM</name>
<dbReference type="CDD" id="cd02208">
    <property type="entry name" value="cupin_RmlC-like"/>
    <property type="match status" value="1"/>
</dbReference>
<dbReference type="InterPro" id="IPR003313">
    <property type="entry name" value="AraC-bd"/>
</dbReference>
<dbReference type="SUPFAM" id="SSF46689">
    <property type="entry name" value="Homeodomain-like"/>
    <property type="match status" value="2"/>
</dbReference>
<dbReference type="PROSITE" id="PS01124">
    <property type="entry name" value="HTH_ARAC_FAMILY_2"/>
    <property type="match status" value="1"/>
</dbReference>
<evidence type="ECO:0000313" key="5">
    <source>
        <dbReference type="EMBL" id="SEJ22545.1"/>
    </source>
</evidence>
<evidence type="ECO:0000313" key="6">
    <source>
        <dbReference type="Proteomes" id="UP000183028"/>
    </source>
</evidence>
<gene>
    <name evidence="5" type="ORF">SAMN04487834_10782</name>
</gene>
<feature type="domain" description="HTH araC/xylS-type" evidence="4">
    <location>
        <begin position="190"/>
        <end position="288"/>
    </location>
</feature>
<proteinExistence type="predicted"/>
<dbReference type="Pfam" id="PF02311">
    <property type="entry name" value="AraC_binding"/>
    <property type="match status" value="1"/>
</dbReference>
<dbReference type="GO" id="GO:0003700">
    <property type="term" value="F:DNA-binding transcription factor activity"/>
    <property type="evidence" value="ECO:0007669"/>
    <property type="project" value="InterPro"/>
</dbReference>
<dbReference type="PANTHER" id="PTHR43280:SF28">
    <property type="entry name" value="HTH-TYPE TRANSCRIPTIONAL ACTIVATOR RHAS"/>
    <property type="match status" value="1"/>
</dbReference>
<dbReference type="InterPro" id="IPR018060">
    <property type="entry name" value="HTH_AraC"/>
</dbReference>
<sequence>MPTHSIKDANPHINDFHHLPIALEHDIVYAKSHHEQLLHWHDEVEIIRVNKGHIHCHVNESDFLLSPGELCFINVDQMHKIYNTSNEDSDIDVISIKAEMLAKNEEVYEKFIKPIIHNKEFSHVEMAGKNSYALLISSMINEIYAMIEEKPYAYELDIIGYVYMIFRRLYLVYITKKEEAPYSTDTSLQRRMSTYIYEHYGEKITLDDIANAANVSRSKCASLFKKYTQSTPIAFLNSYRLEMASRMLARGEESLADIAVICGFGEQSYFSRLFTKEYGCTPLTYRKEKQLI</sequence>
<organism evidence="5 6">
    <name type="scientific">Sharpea azabuensis</name>
    <dbReference type="NCBI Taxonomy" id="322505"/>
    <lineage>
        <taxon>Bacteria</taxon>
        <taxon>Bacillati</taxon>
        <taxon>Bacillota</taxon>
        <taxon>Erysipelotrichia</taxon>
        <taxon>Erysipelotrichales</taxon>
        <taxon>Coprobacillaceae</taxon>
        <taxon>Sharpea</taxon>
    </lineage>
</organism>
<dbReference type="AlphaFoldDB" id="A0A1H6XDC3"/>
<evidence type="ECO:0000256" key="3">
    <source>
        <dbReference type="ARBA" id="ARBA00023163"/>
    </source>
</evidence>
<dbReference type="SMART" id="SM00342">
    <property type="entry name" value="HTH_ARAC"/>
    <property type="match status" value="1"/>
</dbReference>
<dbReference type="eggNOG" id="COG2207">
    <property type="taxonomic scope" value="Bacteria"/>
</dbReference>
<evidence type="ECO:0000256" key="2">
    <source>
        <dbReference type="ARBA" id="ARBA00023125"/>
    </source>
</evidence>
<protein>
    <submittedName>
        <fullName evidence="5">AraC-type DNA-binding protein</fullName>
    </submittedName>
</protein>
<dbReference type="InterPro" id="IPR037923">
    <property type="entry name" value="HTH-like"/>
</dbReference>
<dbReference type="PRINTS" id="PR00032">
    <property type="entry name" value="HTHARAC"/>
</dbReference>
<dbReference type="GeneID" id="54121170"/>
<dbReference type="RefSeq" id="WP_051646994.1">
    <property type="nucleotide sequence ID" value="NZ_CACVPP010000072.1"/>
</dbReference>
<keyword evidence="3" id="KW-0804">Transcription</keyword>
<reference evidence="6" key="1">
    <citation type="submission" date="2016-10" db="EMBL/GenBank/DDBJ databases">
        <authorList>
            <person name="Varghese N."/>
        </authorList>
    </citation>
    <scope>NUCLEOTIDE SEQUENCE [LARGE SCALE GENOMIC DNA]</scope>
    <source>
        <strain evidence="6">DSM 20406</strain>
    </source>
</reference>
<dbReference type="Proteomes" id="UP000183028">
    <property type="component" value="Unassembled WGS sequence"/>
</dbReference>
<keyword evidence="2 5" id="KW-0238">DNA-binding</keyword>
<dbReference type="PROSITE" id="PS00041">
    <property type="entry name" value="HTH_ARAC_FAMILY_1"/>
    <property type="match status" value="1"/>
</dbReference>
<keyword evidence="1" id="KW-0805">Transcription regulation</keyword>
<dbReference type="OrthoDB" id="9813413at2"/>
<dbReference type="STRING" id="322505.SAMN04487836_1399"/>
<dbReference type="InterPro" id="IPR020449">
    <property type="entry name" value="Tscrpt_reg_AraC-type_HTH"/>
</dbReference>
<dbReference type="InterPro" id="IPR018062">
    <property type="entry name" value="HTH_AraC-typ_CS"/>
</dbReference>
<evidence type="ECO:0000259" key="4">
    <source>
        <dbReference type="PROSITE" id="PS01124"/>
    </source>
</evidence>
<dbReference type="GO" id="GO:0043565">
    <property type="term" value="F:sequence-specific DNA binding"/>
    <property type="evidence" value="ECO:0007669"/>
    <property type="project" value="InterPro"/>
</dbReference>
<dbReference type="Pfam" id="PF12833">
    <property type="entry name" value="HTH_18"/>
    <property type="match status" value="1"/>
</dbReference>